<evidence type="ECO:0000256" key="2">
    <source>
        <dbReference type="ARBA" id="ARBA00022553"/>
    </source>
</evidence>
<dbReference type="CDD" id="cd00833">
    <property type="entry name" value="PKS"/>
    <property type="match status" value="1"/>
</dbReference>
<dbReference type="PROSITE" id="PS52004">
    <property type="entry name" value="KS3_2"/>
    <property type="match status" value="1"/>
</dbReference>
<evidence type="ECO:0000256" key="1">
    <source>
        <dbReference type="ARBA" id="ARBA00022450"/>
    </source>
</evidence>
<organism evidence="6 7">
    <name type="scientific">Paenibacillus cellulosilyticus</name>
    <dbReference type="NCBI Taxonomy" id="375489"/>
    <lineage>
        <taxon>Bacteria</taxon>
        <taxon>Bacillati</taxon>
        <taxon>Bacillota</taxon>
        <taxon>Bacilli</taxon>
        <taxon>Bacillales</taxon>
        <taxon>Paenibacillaceae</taxon>
        <taxon>Paenibacillus</taxon>
    </lineage>
</organism>
<dbReference type="OrthoDB" id="9765680at2"/>
<dbReference type="CDD" id="cd08953">
    <property type="entry name" value="KR_2_SDR_x"/>
    <property type="match status" value="1"/>
</dbReference>
<dbReference type="Gene3D" id="1.10.1240.100">
    <property type="match status" value="1"/>
</dbReference>
<evidence type="ECO:0000313" key="6">
    <source>
        <dbReference type="EMBL" id="PWW07329.1"/>
    </source>
</evidence>
<dbReference type="InterPro" id="IPR036736">
    <property type="entry name" value="ACP-like_sf"/>
</dbReference>
<accession>A0A2V2YYW5</accession>
<dbReference type="GO" id="GO:0004315">
    <property type="term" value="F:3-oxoacyl-[acyl-carrier-protein] synthase activity"/>
    <property type="evidence" value="ECO:0007669"/>
    <property type="project" value="InterPro"/>
</dbReference>
<dbReference type="PANTHER" id="PTHR43775:SF37">
    <property type="entry name" value="SI:DKEY-61P9.11"/>
    <property type="match status" value="1"/>
</dbReference>
<evidence type="ECO:0000259" key="4">
    <source>
        <dbReference type="PROSITE" id="PS50075"/>
    </source>
</evidence>
<dbReference type="Pfam" id="PF22621">
    <property type="entry name" value="CurL-like_PKS_C"/>
    <property type="match status" value="1"/>
</dbReference>
<dbReference type="InterPro" id="IPR013968">
    <property type="entry name" value="PKS_KR"/>
</dbReference>
<dbReference type="Pfam" id="PF02801">
    <property type="entry name" value="Ketoacyl-synt_C"/>
    <property type="match status" value="1"/>
</dbReference>
<gene>
    <name evidence="6" type="ORF">DFQ01_102221</name>
</gene>
<dbReference type="Proteomes" id="UP000246635">
    <property type="component" value="Unassembled WGS sequence"/>
</dbReference>
<dbReference type="PROSITE" id="PS00606">
    <property type="entry name" value="KS3_1"/>
    <property type="match status" value="1"/>
</dbReference>
<dbReference type="InterPro" id="IPR057326">
    <property type="entry name" value="KR_dom"/>
</dbReference>
<dbReference type="Gene3D" id="1.10.1200.10">
    <property type="entry name" value="ACP-like"/>
    <property type="match status" value="1"/>
</dbReference>
<protein>
    <submittedName>
        <fullName evidence="6">Phosphopantetheine binding protein</fullName>
    </submittedName>
</protein>
<evidence type="ECO:0000313" key="7">
    <source>
        <dbReference type="Proteomes" id="UP000246635"/>
    </source>
</evidence>
<dbReference type="Gene3D" id="3.40.50.720">
    <property type="entry name" value="NAD(P)-binding Rossmann-like Domain"/>
    <property type="match status" value="1"/>
</dbReference>
<dbReference type="RefSeq" id="WP_110042579.1">
    <property type="nucleotide sequence ID" value="NZ_CP054612.1"/>
</dbReference>
<dbReference type="GO" id="GO:0006633">
    <property type="term" value="P:fatty acid biosynthetic process"/>
    <property type="evidence" value="ECO:0007669"/>
    <property type="project" value="InterPro"/>
</dbReference>
<dbReference type="EMBL" id="QGTQ01000002">
    <property type="protein sequence ID" value="PWW07329.1"/>
    <property type="molecule type" value="Genomic_DNA"/>
</dbReference>
<dbReference type="InterPro" id="IPR049490">
    <property type="entry name" value="C883_1060-like_KR_N"/>
</dbReference>
<dbReference type="PANTHER" id="PTHR43775">
    <property type="entry name" value="FATTY ACID SYNTHASE"/>
    <property type="match status" value="1"/>
</dbReference>
<dbReference type="InterPro" id="IPR014030">
    <property type="entry name" value="Ketoacyl_synth_N"/>
</dbReference>
<reference evidence="6 7" key="1">
    <citation type="submission" date="2018-05" db="EMBL/GenBank/DDBJ databases">
        <title>Genomic Encyclopedia of Type Strains, Phase III (KMG-III): the genomes of soil and plant-associated and newly described type strains.</title>
        <authorList>
            <person name="Whitman W."/>
        </authorList>
    </citation>
    <scope>NUCLEOTIDE SEQUENCE [LARGE SCALE GENOMIC DNA]</scope>
    <source>
        <strain evidence="6 7">CECT 5696</strain>
    </source>
</reference>
<dbReference type="InterPro" id="IPR018201">
    <property type="entry name" value="Ketoacyl_synth_AS"/>
</dbReference>
<dbReference type="GO" id="GO:0071770">
    <property type="term" value="P:DIM/DIP cell wall layer assembly"/>
    <property type="evidence" value="ECO:0007669"/>
    <property type="project" value="TreeGrafter"/>
</dbReference>
<keyword evidence="2" id="KW-0597">Phosphoprotein</keyword>
<dbReference type="Pfam" id="PF21394">
    <property type="entry name" value="Beta-ketacyl_N"/>
    <property type="match status" value="1"/>
</dbReference>
<keyword evidence="7" id="KW-1185">Reference proteome</keyword>
<dbReference type="Pfam" id="PF08659">
    <property type="entry name" value="KR"/>
    <property type="match status" value="1"/>
</dbReference>
<dbReference type="SUPFAM" id="SSF53901">
    <property type="entry name" value="Thiolase-like"/>
    <property type="match status" value="1"/>
</dbReference>
<dbReference type="InterPro" id="IPR016039">
    <property type="entry name" value="Thiolase-like"/>
</dbReference>
<dbReference type="Pfam" id="PF00109">
    <property type="entry name" value="ketoacyl-synt"/>
    <property type="match status" value="1"/>
</dbReference>
<dbReference type="GO" id="GO:0005737">
    <property type="term" value="C:cytoplasm"/>
    <property type="evidence" value="ECO:0007669"/>
    <property type="project" value="TreeGrafter"/>
</dbReference>
<comment type="caution">
    <text evidence="6">The sequence shown here is derived from an EMBL/GenBank/DDBJ whole genome shotgun (WGS) entry which is preliminary data.</text>
</comment>
<dbReference type="SMART" id="SM00825">
    <property type="entry name" value="PKS_KS"/>
    <property type="match status" value="1"/>
</dbReference>
<keyword evidence="3" id="KW-0808">Transferase</keyword>
<dbReference type="Gene3D" id="3.40.47.10">
    <property type="match status" value="1"/>
</dbReference>
<dbReference type="InterPro" id="IPR050091">
    <property type="entry name" value="PKS_NRPS_Biosynth_Enz"/>
</dbReference>
<dbReference type="InterPro" id="IPR036291">
    <property type="entry name" value="NAD(P)-bd_dom_sf"/>
</dbReference>
<evidence type="ECO:0000256" key="3">
    <source>
        <dbReference type="ARBA" id="ARBA00022679"/>
    </source>
</evidence>
<keyword evidence="1" id="KW-0596">Phosphopantetheine</keyword>
<dbReference type="Pfam" id="PF00550">
    <property type="entry name" value="PP-binding"/>
    <property type="match status" value="1"/>
</dbReference>
<dbReference type="SUPFAM" id="SSF47336">
    <property type="entry name" value="ACP-like"/>
    <property type="match status" value="1"/>
</dbReference>
<dbReference type="SUPFAM" id="SSF51735">
    <property type="entry name" value="NAD(P)-binding Rossmann-fold domains"/>
    <property type="match status" value="2"/>
</dbReference>
<name>A0A2V2YYW5_9BACL</name>
<dbReference type="InterPro" id="IPR020841">
    <property type="entry name" value="PKS_Beta-ketoAc_synthase_dom"/>
</dbReference>
<dbReference type="InterPro" id="IPR014031">
    <property type="entry name" value="Ketoacyl_synth_C"/>
</dbReference>
<proteinExistence type="predicted"/>
<feature type="domain" description="Carrier" evidence="4">
    <location>
        <begin position="1176"/>
        <end position="1251"/>
    </location>
</feature>
<dbReference type="SMART" id="SM00822">
    <property type="entry name" value="PKS_KR"/>
    <property type="match status" value="1"/>
</dbReference>
<evidence type="ECO:0000259" key="5">
    <source>
        <dbReference type="PROSITE" id="PS52004"/>
    </source>
</evidence>
<dbReference type="GO" id="GO:0004312">
    <property type="term" value="F:fatty acid synthase activity"/>
    <property type="evidence" value="ECO:0007669"/>
    <property type="project" value="TreeGrafter"/>
</dbReference>
<sequence length="1291" mass="143418">MEQLLRMVVDGASRGKIDKETAIQLVNQIKESESTHEDVAIIGMSGQMPMAESPAEYWANLESGLDCVTAFPETRKNDITKYLRHVGTENPRFSENAYLGEIDKFDHAFFKLSYKEASLMDPHQRLFLVNAWQAIEDAGYGGGKISGTKTGVYAGFASSLRDMYIKQVYETDPESLPLAMVGNLPAVLPSRISYLLDLKGPSMLIDTACSSSLVSIALAVEALRKKTCEMVLAGGIKINLMPLDNENMKIGIESSDSRTRAFNHHTSGSGIGEGVGVVLLKPLSRALKDRDHIYAVVKGCAVNQDGRSVGLTAPNPAAQREVMIQAWKDSGIDPATISYIETHGTGTKIGDPIEIRGIEEAFRGYTNKKQFCAIGSVKTNIGHASEAAGIFGVIKIVQAMRNRKLPPSLYFQVPNRTIAFEKSPVYVNTALREWPSSGQYPRRAGISGFGISGTNCHIVLEEAPAVPERSEGLPVYLLAISADNEESLRELALRYRSWLLVNEDCSLLDFCYTANTGRGHYSDRVICKFETREEVVAQLGRWLNGEVAAGVLERIRTHSKSKPEAALTEAEKRALTEEAEGICAEYLLSSRTDVTCLSRLMEQYIAGADFVWDGFFKDRVCHKVSLPVYPFRRTRCWLDLPEIPLAASSQESYYYQVSWIESPAPAAEPIKEDTVIVFGSEEHDTDQIAEKFSLNGADVVRVSFGSQFEADGNRIVVTGTPDDFEALVKMMETRKLSRILYGVPLGDRQANTLDELLESQKVGVYSLVYLIQSMVRHGMDQHIAIQIVGRNLYAVSGQEKEMRPEFATLAALGKTVSLEHPGIRVRTVDFDDVFSLEDLWVEMYRNDPMYQAAYRQGKRYVERFEEVQAETLQEETVQIAENGVYLITGGTGGMGLELAHSLSLRNRVRLVLISRSGLPPREEWEELVNAGKDSSMRSRLMKVMEIASNGSEILSIAADVSDPDQMRAAIELVREQYGTIHGIVHAAGVPGEGFLLNKSRQAFDTVFNPKVYGTWLIDSLTREFRPEFMVLCSSGLSILSEPGHGDYTAANAYLDLYAKARARTGLKTLTINWTTWKETGMAVEYGFNYDTFFKAMPTSFAIERFYEALDHKITNVLIGEFSYLPQFLALLDHLPFMLSDSVQDKCRRALENSGKKQIQAGPNIQTARNVDLIGGSDFTEIEKEVAQIYYEVLGSAEINIDDGFFELGGDSVILNRMHALIEKKFPGTVKLIDLFNYTTVRKLSKHIAEKTGKSTTAKAESTELESITSMLEQLQSGDMNLEEAVKHFIDS</sequence>
<dbReference type="GO" id="GO:0005886">
    <property type="term" value="C:plasma membrane"/>
    <property type="evidence" value="ECO:0007669"/>
    <property type="project" value="TreeGrafter"/>
</dbReference>
<dbReference type="PROSITE" id="PS50075">
    <property type="entry name" value="CARRIER"/>
    <property type="match status" value="1"/>
</dbReference>
<dbReference type="InterPro" id="IPR009081">
    <property type="entry name" value="PP-bd_ACP"/>
</dbReference>
<feature type="domain" description="Ketosynthase family 3 (KS3)" evidence="5">
    <location>
        <begin position="36"/>
        <end position="462"/>
    </location>
</feature>